<dbReference type="OrthoDB" id="21678at2759"/>
<dbReference type="Gene3D" id="6.10.140.1270">
    <property type="match status" value="1"/>
</dbReference>
<organism evidence="3 4">
    <name type="scientific">Dimargaris verticillata</name>
    <dbReference type="NCBI Taxonomy" id="2761393"/>
    <lineage>
        <taxon>Eukaryota</taxon>
        <taxon>Fungi</taxon>
        <taxon>Fungi incertae sedis</taxon>
        <taxon>Zoopagomycota</taxon>
        <taxon>Kickxellomycotina</taxon>
        <taxon>Dimargaritomycetes</taxon>
        <taxon>Dimargaritales</taxon>
        <taxon>Dimargaritaceae</taxon>
        <taxon>Dimargaris</taxon>
    </lineage>
</organism>
<dbReference type="GO" id="GO:0006357">
    <property type="term" value="P:regulation of transcription by RNA polymerase II"/>
    <property type="evidence" value="ECO:0007669"/>
    <property type="project" value="TreeGrafter"/>
</dbReference>
<feature type="compositionally biased region" description="Polar residues" evidence="1">
    <location>
        <begin position="369"/>
        <end position="389"/>
    </location>
</feature>
<evidence type="ECO:0000256" key="1">
    <source>
        <dbReference type="SAM" id="MobiDB-lite"/>
    </source>
</evidence>
<evidence type="ECO:0000259" key="2">
    <source>
        <dbReference type="PROSITE" id="PS51505"/>
    </source>
</evidence>
<dbReference type="PROSITE" id="PS51505">
    <property type="entry name" value="SCA7"/>
    <property type="match status" value="1"/>
</dbReference>
<dbReference type="GO" id="GO:0000124">
    <property type="term" value="C:SAGA complex"/>
    <property type="evidence" value="ECO:0007669"/>
    <property type="project" value="InterPro"/>
</dbReference>
<dbReference type="Pfam" id="PF08313">
    <property type="entry name" value="SCA7"/>
    <property type="match status" value="1"/>
</dbReference>
<reference evidence="3" key="1">
    <citation type="submission" date="2022-07" db="EMBL/GenBank/DDBJ databases">
        <title>Phylogenomic reconstructions and comparative analyses of Kickxellomycotina fungi.</title>
        <authorList>
            <person name="Reynolds N.K."/>
            <person name="Stajich J.E."/>
            <person name="Barry K."/>
            <person name="Grigoriev I.V."/>
            <person name="Crous P."/>
            <person name="Smith M.E."/>
        </authorList>
    </citation>
    <scope>NUCLEOTIDE SEQUENCE</scope>
    <source>
        <strain evidence="3">RSA 567</strain>
    </source>
</reference>
<feature type="region of interest" description="Disordered" evidence="1">
    <location>
        <begin position="204"/>
        <end position="309"/>
    </location>
</feature>
<gene>
    <name evidence="3" type="primary">sgf73</name>
    <name evidence="3" type="ORF">H4R34_004284</name>
</gene>
<evidence type="ECO:0000313" key="4">
    <source>
        <dbReference type="Proteomes" id="UP001151582"/>
    </source>
</evidence>
<comment type="caution">
    <text evidence="3">The sequence shown here is derived from an EMBL/GenBank/DDBJ whole genome shotgun (WGS) entry which is preliminary data.</text>
</comment>
<dbReference type="PANTHER" id="PTHR47805:SF1">
    <property type="entry name" value="SAGA-ASSOCIATED FACTOR 73"/>
    <property type="match status" value="1"/>
</dbReference>
<dbReference type="InterPro" id="IPR037804">
    <property type="entry name" value="SGF73"/>
</dbReference>
<dbReference type="Proteomes" id="UP001151582">
    <property type="component" value="Unassembled WGS sequence"/>
</dbReference>
<feature type="compositionally biased region" description="Polar residues" evidence="1">
    <location>
        <begin position="173"/>
        <end position="183"/>
    </location>
</feature>
<feature type="region of interest" description="Disordered" evidence="1">
    <location>
        <begin position="171"/>
        <end position="192"/>
    </location>
</feature>
<sequence length="466" mass="50109">MQEPNDYALTEDENLLIQQMVDGIETMSEGLDGIPSTSHHSPAILSVFADQSDWAPLANTGLTSNGSAAAATTPASDDPPKAATYKDLERLFREADGIDQWAPLRPDPNQPAAVTRNLNAEYLGQMGIQPLEQSPTVVRCEHCQRPVTRAALANHLKRSCPNYQPMPADATALNGNGLSSQPVSGPGALDGEEELLNSGSVLVLNPQDQPLTNVKPSKAAKNGEPKPRAKTKKVAKLADQANHSSPKSSDNDNNKRPASPEPGHDPGLMAPQGINDPMASPPEKKSKIKREKKPMPKTPNKNAARAKGPIDLDKQCGVLGPNNQPCARSLTCKTHSMGAKRAVVGRSQLYDVLLKSHLAKSRSAAAAQKNASMHNANGSNTGGSDSAGLTKQEEAEELAMTSDEELDLVMRALQYNKPTPLAIRTTRLVRRRHHYLRVRDMLMDALKPSTESQLLINTFGNATNNL</sequence>
<feature type="region of interest" description="Disordered" evidence="1">
    <location>
        <begin position="365"/>
        <end position="398"/>
    </location>
</feature>
<evidence type="ECO:0000313" key="3">
    <source>
        <dbReference type="EMBL" id="KAJ1975577.1"/>
    </source>
</evidence>
<dbReference type="AlphaFoldDB" id="A0A9W8E7E1"/>
<feature type="compositionally biased region" description="Polar residues" evidence="1">
    <location>
        <begin position="206"/>
        <end position="215"/>
    </location>
</feature>
<dbReference type="InterPro" id="IPR013243">
    <property type="entry name" value="SCA7_dom"/>
</dbReference>
<accession>A0A9W8E7E1</accession>
<name>A0A9W8E7E1_9FUNG</name>
<proteinExistence type="predicted"/>
<dbReference type="GO" id="GO:0031048">
    <property type="term" value="P:regulatory ncRNA-mediated heterochromatin formation"/>
    <property type="evidence" value="ECO:0007669"/>
    <property type="project" value="TreeGrafter"/>
</dbReference>
<protein>
    <submittedName>
        <fullName evidence="3">SAGA complex subunit Sgf73</fullName>
    </submittedName>
</protein>
<feature type="domain" description="SCA7" evidence="2">
    <location>
        <begin position="303"/>
        <end position="369"/>
    </location>
</feature>
<dbReference type="GO" id="GO:1904802">
    <property type="term" value="P:RITS complex assembly"/>
    <property type="evidence" value="ECO:0007669"/>
    <property type="project" value="TreeGrafter"/>
</dbReference>
<dbReference type="EMBL" id="JANBQB010000513">
    <property type="protein sequence ID" value="KAJ1975577.1"/>
    <property type="molecule type" value="Genomic_DNA"/>
</dbReference>
<dbReference type="PANTHER" id="PTHR47805">
    <property type="entry name" value="SAGA-ASSOCIATED FACTOR 73"/>
    <property type="match status" value="1"/>
</dbReference>
<keyword evidence="4" id="KW-1185">Reference proteome</keyword>